<dbReference type="OMA" id="KMESIEF"/>
<feature type="compositionally biased region" description="Acidic residues" evidence="1">
    <location>
        <begin position="154"/>
        <end position="164"/>
    </location>
</feature>
<gene>
    <name evidence="2" type="ORF">PKNOH_S07458300</name>
</gene>
<proteinExistence type="predicted"/>
<reference evidence="2 3" key="1">
    <citation type="submission" date="2017-05" db="EMBL/GenBank/DDBJ databases">
        <title>PacBio assembly of a Plasmodium knowlesi genome sequence with Hi-C correction and manual annotation of the SICAvar gene family.</title>
        <authorList>
            <person name="Lapp S.A."/>
            <person name="Geraldo J.A."/>
            <person name="Chien J.-T."/>
            <person name="Ay F."/>
            <person name="Pakala S.B."/>
            <person name="Batugedara G."/>
            <person name="Humphrey J.C."/>
            <person name="Debarry J.D."/>
            <person name="Le Roch K.G."/>
            <person name="Galinski M.R."/>
            <person name="Kissinger J.C."/>
        </authorList>
    </citation>
    <scope>NUCLEOTIDE SEQUENCE [LARGE SCALE GENOMIC DNA]</scope>
    <source>
        <strain evidence="3">Malayan Strain Pk1 (A+)</strain>
    </source>
</reference>
<evidence type="ECO:0000313" key="2">
    <source>
        <dbReference type="EMBL" id="OTN67021.1"/>
    </source>
</evidence>
<name>A0A1Y3DQD4_PLAKN</name>
<evidence type="ECO:0000256" key="1">
    <source>
        <dbReference type="SAM" id="MobiDB-lite"/>
    </source>
</evidence>
<dbReference type="Proteomes" id="UP000195012">
    <property type="component" value="Unassembled WGS sequence"/>
</dbReference>
<organism evidence="2 3">
    <name type="scientific">Plasmodium knowlesi</name>
    <dbReference type="NCBI Taxonomy" id="5850"/>
    <lineage>
        <taxon>Eukaryota</taxon>
        <taxon>Sar</taxon>
        <taxon>Alveolata</taxon>
        <taxon>Apicomplexa</taxon>
        <taxon>Aconoidasida</taxon>
        <taxon>Haemosporida</taxon>
        <taxon>Plasmodiidae</taxon>
        <taxon>Plasmodium</taxon>
        <taxon>Plasmodium (Plasmodium)</taxon>
    </lineage>
</organism>
<dbReference type="eggNOG" id="ENOG502T0IC">
    <property type="taxonomic scope" value="Eukaryota"/>
</dbReference>
<dbReference type="VEuPathDB" id="PlasmoDB:PKNOH_S07458300"/>
<dbReference type="OrthoDB" id="392581at2759"/>
<evidence type="ECO:0000313" key="3">
    <source>
        <dbReference type="Proteomes" id="UP000195012"/>
    </source>
</evidence>
<dbReference type="EMBL" id="NETL01000021">
    <property type="protein sequence ID" value="OTN67021.1"/>
    <property type="molecule type" value="Genomic_DNA"/>
</dbReference>
<dbReference type="VEuPathDB" id="PlasmoDB:PKA1H_100025400"/>
<dbReference type="VEuPathDB" id="PlasmoDB:PKNH_1020300"/>
<feature type="region of interest" description="Disordered" evidence="1">
    <location>
        <begin position="1237"/>
        <end position="1258"/>
    </location>
</feature>
<accession>A0A1Y3DQD4</accession>
<sequence length="1312" mass="152995">MAAYHPLCPLLQRSIIVGQVKKRCEQFHRTFVIRSQVGGAKKQKKLSSKTAKHINYVFEKKKKADEERSFNSIKRRKLKDVPSSQFHFICHLKNGEVQSAGRGSISLLRGALPSSGQVQLPWEEMATVGKATVGKATVGEATIGKATIGEVETGEAETGEDDPIGELLSIGENRPSGESRTVGEAFRFFPRATIRQDRREKDLKNASALSSIVHLGRNKDICNNYLRMSLMNIYHEENHNHVILKVMKELQGTHSYMNSRQISLIIYNLYQYFFIQVVKQIYGKDNPSNYEWYLRLFYIVDDGLFVTWRNKGERHESDMPVDNSLMRNLLITLSRKVKTYMHCEDDLNTLSRIAFVYSYFSVKDNALMELLLHKIFQCMDMKKNKKIKYFSLAALALEKWELYSVKFMHAYSSLMTKTVDKLIRKGEELLMNRKKKKKKKTKLKHVNLFDVHKKEKKKLPLISLKDILTYLYVLNRNDVKDNHFVEKLLRYARLFWGNDWGAQERIPGECVSLSVNKKKESSNANIVSQKNMLITSPAFRSALYANRRRQKNRSNMLTLYALYRISKRDARRRETPINCFVNRVWLHGDGEESNLPMRDEPVELSIRSWKDDQCNDTPSENRSAFSPADYGAESTVFINKQRMRVNFYKKEVIPMGIFLHHLNQYDYAFLKHKDDFSKLTKVYKDVLLNSDLTNLHFFYTHKIISFVRHTDICSNFLTTPLYTSTLHKCRRYISLKNAGVLSDMCAQNLFACVVTLYIEVLKNRIKDYSLIEALSEFLIKFFSTCQPEQVTHQFLIPPMKLLSMLQYLREDHYFVAEAMDITNGVTKKGGNADELPFRNTNNQINEQKNNVKSNGQNTLQSCKTKLQLLNVTILTMLKGINWNSMDNILLLKCYKYMNRLAGQEKNAKFFMNMVRQKNHSVCRKITHAVKEKMRNFNCEELMKAYLYSRNNFKRKTFLLRNVFTNLLLSNGGIVHRGDNNLFMVFFKTALTHVHLNGVGKKKKKNIFFFKNSNNVMNKLMVLCRTYICTHVDSMRRKHVYSLIMHSLLYLCSLLQKGKNEVNYYRAVRGNPIAQILVDIASITLKRWTFMNDERSLLIYVCLLCFRNIAKKNKKIKNIFFNKNDDKHFVGNLSKMYTEQIEQNCLSEFHRPGTTYMNPLLLFLLFKHKILLRHHRRRKDMRIVQRLVGSGNPLYRFMTNAASDTQFMEVALYAITKNYSVLMAEDLLDDLHFRTSTVQEQPTENSTTSPSHLSTQNNPGDLREWVELIKRMPTCEDHLLDKSILCNFVARKKSVEQSIKVALSMNLSETFCW</sequence>
<comment type="caution">
    <text evidence="2">The sequence shown here is derived from an EMBL/GenBank/DDBJ whole genome shotgun (WGS) entry which is preliminary data.</text>
</comment>
<feature type="region of interest" description="Disordered" evidence="1">
    <location>
        <begin position="154"/>
        <end position="179"/>
    </location>
</feature>
<protein>
    <submittedName>
        <fullName evidence="2">Uncharacterized protein</fullName>
    </submittedName>
</protein>